<feature type="domain" description="SIS" evidence="1">
    <location>
        <begin position="40"/>
        <end position="197"/>
    </location>
</feature>
<evidence type="ECO:0000259" key="1">
    <source>
        <dbReference type="PROSITE" id="PS51464"/>
    </source>
</evidence>
<dbReference type="PROSITE" id="PS51464">
    <property type="entry name" value="SIS"/>
    <property type="match status" value="1"/>
</dbReference>
<dbReference type="GO" id="GO:1901135">
    <property type="term" value="P:carbohydrate derivative metabolic process"/>
    <property type="evidence" value="ECO:0007669"/>
    <property type="project" value="InterPro"/>
</dbReference>
<dbReference type="SUPFAM" id="SSF53697">
    <property type="entry name" value="SIS domain"/>
    <property type="match status" value="1"/>
</dbReference>
<dbReference type="InterPro" id="IPR046348">
    <property type="entry name" value="SIS_dom_sf"/>
</dbReference>
<dbReference type="PANTHER" id="PTHR30390">
    <property type="entry name" value="SEDOHEPTULOSE 7-PHOSPHATE ISOMERASE / DNAA INITIATOR-ASSOCIATING FACTOR FOR REPLICATION INITIATION"/>
    <property type="match status" value="1"/>
</dbReference>
<dbReference type="GO" id="GO:0097367">
    <property type="term" value="F:carbohydrate derivative binding"/>
    <property type="evidence" value="ECO:0007669"/>
    <property type="project" value="InterPro"/>
</dbReference>
<organism evidence="2 3">
    <name type="scientific">Actinomycetospora cinnamomea</name>
    <dbReference type="NCBI Taxonomy" id="663609"/>
    <lineage>
        <taxon>Bacteria</taxon>
        <taxon>Bacillati</taxon>
        <taxon>Actinomycetota</taxon>
        <taxon>Actinomycetes</taxon>
        <taxon>Pseudonocardiales</taxon>
        <taxon>Pseudonocardiaceae</taxon>
        <taxon>Actinomycetospora</taxon>
    </lineage>
</organism>
<dbReference type="InterPro" id="IPR050099">
    <property type="entry name" value="SIS_GmhA/DiaA_subfam"/>
</dbReference>
<dbReference type="Gene3D" id="3.40.50.10490">
    <property type="entry name" value="Glucose-6-phosphate isomerase like protein, domain 1"/>
    <property type="match status" value="1"/>
</dbReference>
<dbReference type="AlphaFoldDB" id="A0A2U1FI38"/>
<gene>
    <name evidence="2" type="ORF">C8D89_103176</name>
</gene>
<proteinExistence type="predicted"/>
<dbReference type="GO" id="GO:0016853">
    <property type="term" value="F:isomerase activity"/>
    <property type="evidence" value="ECO:0007669"/>
    <property type="project" value="UniProtKB-KW"/>
</dbReference>
<dbReference type="RefSeq" id="WP_116707552.1">
    <property type="nucleotide sequence ID" value="NZ_QEKW01000003.1"/>
</dbReference>
<dbReference type="InterPro" id="IPR001347">
    <property type="entry name" value="SIS_dom"/>
</dbReference>
<dbReference type="Proteomes" id="UP000245639">
    <property type="component" value="Unassembled WGS sequence"/>
</dbReference>
<dbReference type="OrthoDB" id="9781311at2"/>
<evidence type="ECO:0000313" key="3">
    <source>
        <dbReference type="Proteomes" id="UP000245639"/>
    </source>
</evidence>
<keyword evidence="3" id="KW-1185">Reference proteome</keyword>
<dbReference type="EMBL" id="QEKW01000003">
    <property type="protein sequence ID" value="PVZ11846.1"/>
    <property type="molecule type" value="Genomic_DNA"/>
</dbReference>
<keyword evidence="2" id="KW-0413">Isomerase</keyword>
<comment type="caution">
    <text evidence="2">The sequence shown here is derived from an EMBL/GenBank/DDBJ whole genome shotgun (WGS) entry which is preliminary data.</text>
</comment>
<dbReference type="Pfam" id="PF13580">
    <property type="entry name" value="SIS_2"/>
    <property type="match status" value="1"/>
</dbReference>
<sequence>MTGVRTPTAQDALDAVARRRAATTALSRDAERIAAACRDVAVRFARGGRLLTFGNGPAAADAAHLAVEFVHPVIVGKRALPALSLVADPAVVTGLARRAGTADTVAASLRAHARPEDVAIGLSADGDCADVAHGLAEARDRGLLTVALVGGDGGAVGALPGLDHVLRVCSPDPAVVRELHVTIYHVLWELVHVFLEHPGALPLAAAR</sequence>
<reference evidence="2 3" key="1">
    <citation type="submission" date="2018-04" db="EMBL/GenBank/DDBJ databases">
        <title>Genomic Encyclopedia of Type Strains, Phase IV (KMG-IV): sequencing the most valuable type-strain genomes for metagenomic binning, comparative biology and taxonomic classification.</title>
        <authorList>
            <person name="Goeker M."/>
        </authorList>
    </citation>
    <scope>NUCLEOTIDE SEQUENCE [LARGE SCALE GENOMIC DNA]</scope>
    <source>
        <strain evidence="2 3">DSM 45771</strain>
    </source>
</reference>
<protein>
    <submittedName>
        <fullName evidence="2">D-sedoheptulose 7-phosphate isomerase</fullName>
    </submittedName>
</protein>
<accession>A0A2U1FI38</accession>
<name>A0A2U1FI38_9PSEU</name>
<evidence type="ECO:0000313" key="2">
    <source>
        <dbReference type="EMBL" id="PVZ11846.1"/>
    </source>
</evidence>